<dbReference type="AlphaFoldDB" id="A0A9P4UDX4"/>
<dbReference type="EMBL" id="MU001499">
    <property type="protein sequence ID" value="KAF2445868.1"/>
    <property type="molecule type" value="Genomic_DNA"/>
</dbReference>
<comment type="caution">
    <text evidence="2">The sequence shown here is derived from an EMBL/GenBank/DDBJ whole genome shotgun (WGS) entry which is preliminary data.</text>
</comment>
<organism evidence="2 3">
    <name type="scientific">Karstenula rhodostoma CBS 690.94</name>
    <dbReference type="NCBI Taxonomy" id="1392251"/>
    <lineage>
        <taxon>Eukaryota</taxon>
        <taxon>Fungi</taxon>
        <taxon>Dikarya</taxon>
        <taxon>Ascomycota</taxon>
        <taxon>Pezizomycotina</taxon>
        <taxon>Dothideomycetes</taxon>
        <taxon>Pleosporomycetidae</taxon>
        <taxon>Pleosporales</taxon>
        <taxon>Massarineae</taxon>
        <taxon>Didymosphaeriaceae</taxon>
        <taxon>Karstenula</taxon>
    </lineage>
</organism>
<dbReference type="PANTHER" id="PTHR38790">
    <property type="entry name" value="2EXR DOMAIN-CONTAINING PROTEIN-RELATED"/>
    <property type="match status" value="1"/>
</dbReference>
<evidence type="ECO:0000256" key="1">
    <source>
        <dbReference type="SAM" id="MobiDB-lite"/>
    </source>
</evidence>
<proteinExistence type="predicted"/>
<evidence type="ECO:0008006" key="4">
    <source>
        <dbReference type="Google" id="ProtNLM"/>
    </source>
</evidence>
<keyword evidence="3" id="KW-1185">Reference proteome</keyword>
<protein>
    <recommendedName>
        <fullName evidence="4">F-box domain-containing protein</fullName>
    </recommendedName>
</protein>
<dbReference type="Proteomes" id="UP000799764">
    <property type="component" value="Unassembled WGS sequence"/>
</dbReference>
<dbReference type="OrthoDB" id="288942at2759"/>
<accession>A0A9P4UDX4</accession>
<name>A0A9P4UDX4_9PLEO</name>
<reference evidence="2" key="1">
    <citation type="journal article" date="2020" name="Stud. Mycol.">
        <title>101 Dothideomycetes genomes: a test case for predicting lifestyles and emergence of pathogens.</title>
        <authorList>
            <person name="Haridas S."/>
            <person name="Albert R."/>
            <person name="Binder M."/>
            <person name="Bloem J."/>
            <person name="Labutti K."/>
            <person name="Salamov A."/>
            <person name="Andreopoulos B."/>
            <person name="Baker S."/>
            <person name="Barry K."/>
            <person name="Bills G."/>
            <person name="Bluhm B."/>
            <person name="Cannon C."/>
            <person name="Castanera R."/>
            <person name="Culley D."/>
            <person name="Daum C."/>
            <person name="Ezra D."/>
            <person name="Gonzalez J."/>
            <person name="Henrissat B."/>
            <person name="Kuo A."/>
            <person name="Liang C."/>
            <person name="Lipzen A."/>
            <person name="Lutzoni F."/>
            <person name="Magnuson J."/>
            <person name="Mondo S."/>
            <person name="Nolan M."/>
            <person name="Ohm R."/>
            <person name="Pangilinan J."/>
            <person name="Park H.-J."/>
            <person name="Ramirez L."/>
            <person name="Alfaro M."/>
            <person name="Sun H."/>
            <person name="Tritt A."/>
            <person name="Yoshinaga Y."/>
            <person name="Zwiers L.-H."/>
            <person name="Turgeon B."/>
            <person name="Goodwin S."/>
            <person name="Spatafora J."/>
            <person name="Crous P."/>
            <person name="Grigoriev I."/>
        </authorList>
    </citation>
    <scope>NUCLEOTIDE SEQUENCE</scope>
    <source>
        <strain evidence="2">CBS 690.94</strain>
    </source>
</reference>
<sequence>MSIPFRSRNRAPPPLPPRNPAHLRSTHDSRRAKYNCSCGINNKANACTCTTCQNLLRNSDSPCDYYGRCVEPLAWSIEHDPVLNQAYCPLYSVIPKELRDLIFTYALTDSKAHSFESIVHRNAGRFRMRLNGTRRNDIATDLLRTCRAVYHETWTLPLSLSPYMIYNLGDHARSGLKLLPYPWQLALIRSLDITLQQSLLEGEALGFPNALHNYLHGKSSWHPEARHHGVYVVPRNHRHGNENSPLDFAYPSNFKACFESFCCIPSEEGQERHFLSHMLGKATHDPRSLELPWSSAMRVAQARPIIHLTLRLQSSDWWTWTDSPTSTDPAHHLGLDPTVGDGSLLGRPTAILMRELANRRRSGSYPHISADDDLEKSPGWAAAIGRMSDLKCLELVLETFTEKRAQLEQVIEAAMSWKFPIKNTSYELTWDGQVDHSGWSMQASGYDSPNESWHRKSNAFDVRIIRFTRKRNV</sequence>
<feature type="region of interest" description="Disordered" evidence="1">
    <location>
        <begin position="1"/>
        <end position="26"/>
    </location>
</feature>
<evidence type="ECO:0000313" key="3">
    <source>
        <dbReference type="Proteomes" id="UP000799764"/>
    </source>
</evidence>
<dbReference type="PANTHER" id="PTHR38790:SF4">
    <property type="entry name" value="2EXR DOMAIN-CONTAINING PROTEIN"/>
    <property type="match status" value="1"/>
</dbReference>
<gene>
    <name evidence="2" type="ORF">P171DRAFT_357983</name>
</gene>
<evidence type="ECO:0000313" key="2">
    <source>
        <dbReference type="EMBL" id="KAF2445868.1"/>
    </source>
</evidence>